<sequence>MRQYQYIAIGLGILLSILVLYLGFLFLGNLLFKDVSYILLIATLSIVLGLAPYMVYQYMIAREQKALESVYPSFLRDLAESVSSGISLIYALKLTANADYGALNKYLRKLVIWLSWGIPFPKAMERFNKYFYFSPAIRRANEILLEIYKSGGDIVKTLRLLAENIEKTSEMYKDIISQVKSKVFVIYMIFLILVAIAVIIKPIFAEVLVSKIGGKGIDVSYFKFLSFLMVISFAISSSIMAAAVVGGNIADTIKHASIMFLIGITAYTLFVLPPTIKCTLSQQSKSTMVLSLYVDGNPYQGPVTIGNKIYNAIAGKVVLPLEVNKPITAKIKTDFGESTCTTILKP</sequence>
<dbReference type="KEGG" id="neq:NEQ267"/>
<keyword evidence="9" id="KW-1185">Reference proteome</keyword>
<dbReference type="PANTHER" id="PTHR35402">
    <property type="entry name" value="INTEGRAL MEMBRANE PROTEIN-RELATED"/>
    <property type="match status" value="1"/>
</dbReference>
<gene>
    <name evidence="8" type="ordered locus">NEQ267</name>
</gene>
<evidence type="ECO:0000259" key="7">
    <source>
        <dbReference type="Pfam" id="PF00482"/>
    </source>
</evidence>
<dbReference type="EMBL" id="AE017199">
    <property type="protein sequence ID" value="AAR39119.1"/>
    <property type="molecule type" value="Genomic_DNA"/>
</dbReference>
<feature type="transmembrane region" description="Helical" evidence="6">
    <location>
        <begin position="183"/>
        <end position="204"/>
    </location>
</feature>
<evidence type="ECO:0000256" key="1">
    <source>
        <dbReference type="ARBA" id="ARBA00004651"/>
    </source>
</evidence>
<evidence type="ECO:0000256" key="2">
    <source>
        <dbReference type="ARBA" id="ARBA00022475"/>
    </source>
</evidence>
<proteinExistence type="predicted"/>
<dbReference type="GO" id="GO:0005886">
    <property type="term" value="C:plasma membrane"/>
    <property type="evidence" value="ECO:0007669"/>
    <property type="project" value="UniProtKB-SubCell"/>
</dbReference>
<protein>
    <submittedName>
        <fullName evidence="8">NEQ267</fullName>
    </submittedName>
</protein>
<keyword evidence="4 6" id="KW-1133">Transmembrane helix</keyword>
<accession>Q74NG7</accession>
<dbReference type="Gene3D" id="1.20.81.30">
    <property type="entry name" value="Type II secretion system (T2SS), domain F"/>
    <property type="match status" value="1"/>
</dbReference>
<evidence type="ECO:0000313" key="8">
    <source>
        <dbReference type="EMBL" id="AAR39119.1"/>
    </source>
</evidence>
<evidence type="ECO:0000256" key="4">
    <source>
        <dbReference type="ARBA" id="ARBA00022989"/>
    </source>
</evidence>
<organism evidence="8 9">
    <name type="scientific">Nanoarchaeum equitans (strain Kin4-M)</name>
    <dbReference type="NCBI Taxonomy" id="228908"/>
    <lineage>
        <taxon>Archaea</taxon>
        <taxon>Nanobdellota</taxon>
        <taxon>Candidatus Nanoarchaeia</taxon>
        <taxon>Nanoarchaeales</taxon>
        <taxon>Nanoarchaeaceae</taxon>
        <taxon>Nanoarchaeum</taxon>
    </lineage>
</organism>
<dbReference type="EnsemblBacteria" id="AAR39119">
    <property type="protein sequence ID" value="AAR39119"/>
    <property type="gene ID" value="NEQ267"/>
</dbReference>
<reference evidence="8 9" key="1">
    <citation type="journal article" date="2003" name="Proc. Natl. Acad. Sci. U.S.A.">
        <title>The genome of Nanoarchaeum equitans: insights into early archaeal evolution and derived parasitism.</title>
        <authorList>
            <person name="Waters E."/>
            <person name="Hohn M.J."/>
            <person name="Ahel I."/>
            <person name="Graham D.E."/>
            <person name="Adams M.D."/>
            <person name="Barnstead M."/>
            <person name="Beeson K.Y."/>
            <person name="Bibbs L."/>
            <person name="Bolanos R."/>
            <person name="Keller M."/>
            <person name="Kretz K."/>
            <person name="Lin X."/>
            <person name="Mathur E."/>
            <person name="Ni J."/>
            <person name="Podar M."/>
            <person name="Richardson T."/>
            <person name="Sutton G.G."/>
            <person name="Simon M."/>
            <person name="Soll D."/>
            <person name="Stetter K.O."/>
            <person name="Short J.M."/>
            <person name="Noordewier M."/>
        </authorList>
    </citation>
    <scope>NUCLEOTIDE SEQUENCE [LARGE SCALE GENOMIC DNA]</scope>
    <source>
        <strain evidence="8 9">Kin4-M</strain>
    </source>
</reference>
<evidence type="ECO:0000256" key="6">
    <source>
        <dbReference type="SAM" id="Phobius"/>
    </source>
</evidence>
<dbReference type="HOGENOM" id="CLU_800806_0_0_2"/>
<dbReference type="InterPro" id="IPR018076">
    <property type="entry name" value="T2SS_GspF_dom"/>
</dbReference>
<name>Q74NG7_NANEQ</name>
<comment type="subcellular location">
    <subcellularLocation>
        <location evidence="1">Cell membrane</location>
        <topology evidence="1">Multi-pass membrane protein</topology>
    </subcellularLocation>
</comment>
<dbReference type="PANTHER" id="PTHR35402:SF1">
    <property type="entry name" value="TYPE II SECRETION SYSTEM PROTEIN GSPF DOMAIN-CONTAINING PROTEIN"/>
    <property type="match status" value="1"/>
</dbReference>
<dbReference type="Proteomes" id="UP000000578">
    <property type="component" value="Chromosome"/>
</dbReference>
<keyword evidence="3 6" id="KW-0812">Transmembrane</keyword>
<keyword evidence="2" id="KW-1003">Cell membrane</keyword>
<dbReference type="AlphaFoldDB" id="Q74NG7"/>
<feature type="transmembrane region" description="Helical" evidence="6">
    <location>
        <begin position="7"/>
        <end position="31"/>
    </location>
</feature>
<feature type="transmembrane region" description="Helical" evidence="6">
    <location>
        <begin position="37"/>
        <end position="56"/>
    </location>
</feature>
<evidence type="ECO:0000313" key="9">
    <source>
        <dbReference type="Proteomes" id="UP000000578"/>
    </source>
</evidence>
<feature type="transmembrane region" description="Helical" evidence="6">
    <location>
        <begin position="258"/>
        <end position="276"/>
    </location>
</feature>
<evidence type="ECO:0000256" key="3">
    <source>
        <dbReference type="ARBA" id="ARBA00022692"/>
    </source>
</evidence>
<dbReference type="STRING" id="228908.NEQ267"/>
<dbReference type="InterPro" id="IPR056569">
    <property type="entry name" value="ArlJ-like"/>
</dbReference>
<dbReference type="BioCyc" id="NEQU228908:GJB6-285-MONOMER"/>
<dbReference type="InterPro" id="IPR042094">
    <property type="entry name" value="T2SS_GspF_sf"/>
</dbReference>
<evidence type="ECO:0000256" key="5">
    <source>
        <dbReference type="ARBA" id="ARBA00023136"/>
    </source>
</evidence>
<feature type="domain" description="Type II secretion system protein GspF" evidence="7">
    <location>
        <begin position="74"/>
        <end position="200"/>
    </location>
</feature>
<dbReference type="Pfam" id="PF00482">
    <property type="entry name" value="T2SSF"/>
    <property type="match status" value="1"/>
</dbReference>
<keyword evidence="5 6" id="KW-0472">Membrane</keyword>
<feature type="transmembrane region" description="Helical" evidence="6">
    <location>
        <begin position="224"/>
        <end position="246"/>
    </location>
</feature>